<name>A0A0X8JDZ4_ACTRD</name>
<protein>
    <submittedName>
        <fullName evidence="8">Uncharacterized protein</fullName>
    </submittedName>
</protein>
<feature type="signal peptide" evidence="7">
    <location>
        <begin position="1"/>
        <end position="22"/>
    </location>
</feature>
<dbReference type="AlphaFoldDB" id="A0A0X8JDZ4"/>
<evidence type="ECO:0000256" key="7">
    <source>
        <dbReference type="SAM" id="SignalP"/>
    </source>
</evidence>
<dbReference type="InterPro" id="IPR025971">
    <property type="entry name" value="LppP/LprE"/>
</dbReference>
<dbReference type="Proteomes" id="UP000065220">
    <property type="component" value="Chromosome"/>
</dbReference>
<dbReference type="STRING" id="111015.AXF14_05205"/>
<organism evidence="8 9">
    <name type="scientific">Actinomyces radicidentis</name>
    <dbReference type="NCBI Taxonomy" id="111015"/>
    <lineage>
        <taxon>Bacteria</taxon>
        <taxon>Bacillati</taxon>
        <taxon>Actinomycetota</taxon>
        <taxon>Actinomycetes</taxon>
        <taxon>Actinomycetales</taxon>
        <taxon>Actinomycetaceae</taxon>
        <taxon>Actinomyces</taxon>
    </lineage>
</organism>
<feature type="region of interest" description="Disordered" evidence="6">
    <location>
        <begin position="50"/>
        <end position="77"/>
    </location>
</feature>
<reference evidence="9" key="1">
    <citation type="submission" date="2016-02" db="EMBL/GenBank/DDBJ databases">
        <authorList>
            <person name="Holder M.E."/>
            <person name="Ajami N.J."/>
            <person name="Petrosino J.F."/>
        </authorList>
    </citation>
    <scope>NUCLEOTIDE SEQUENCE [LARGE SCALE GENOMIC DNA]</scope>
    <source>
        <strain evidence="9">CCUG 36733</strain>
    </source>
</reference>
<keyword evidence="4" id="KW-0564">Palmitate</keyword>
<proteinExistence type="predicted"/>
<feature type="region of interest" description="Disordered" evidence="6">
    <location>
        <begin position="213"/>
        <end position="232"/>
    </location>
</feature>
<dbReference type="EMBL" id="CP014228">
    <property type="protein sequence ID" value="AMD87099.1"/>
    <property type="molecule type" value="Genomic_DNA"/>
</dbReference>
<dbReference type="KEGG" id="ard:AXF14_05205"/>
<dbReference type="Pfam" id="PF14041">
    <property type="entry name" value="Lipoprotein_21"/>
    <property type="match status" value="1"/>
</dbReference>
<keyword evidence="2 7" id="KW-0732">Signal</keyword>
<keyword evidence="1" id="KW-1003">Cell membrane</keyword>
<sequence length="377" mass="37616">MTPTARSRSLASLALAAALSLAGCGGTGSTSGSGAASASAGTTASASASASSASTDAPLTQAGASTSASSDDEACGTGTAEEAIASAAPSIKYHGEVFTGGVYGWDHTHYDPTSTYDPCATLSWVELHQAEMPTTAASWVLLFHKGTFVSTARQAPVNGVNSVDRVDDSTISITYGTPQYAGSTEGTSTATSTYTWDADKEAIVRTGDILDPQMELPSTASSSSSAASTTAAADSAPVEGAYAGAGGDRPASAVAVSGDAIVTPSGNIGCDFSSTVGNNGCGVLSYIEDQPEGVAAGSGHTNWWIYLDGMNGSGGVPEVGPRGDAPAFASGSAMTVDYGQVVYSGDWVCASEEAGLTCWNDKTGHGAFMNRSGTETF</sequence>
<evidence type="ECO:0000313" key="9">
    <source>
        <dbReference type="Proteomes" id="UP000065220"/>
    </source>
</evidence>
<evidence type="ECO:0000256" key="6">
    <source>
        <dbReference type="SAM" id="MobiDB-lite"/>
    </source>
</evidence>
<feature type="chain" id="PRO_5039427431" evidence="7">
    <location>
        <begin position="23"/>
        <end position="377"/>
    </location>
</feature>
<gene>
    <name evidence="8" type="ORF">AXF14_05205</name>
</gene>
<keyword evidence="9" id="KW-1185">Reference proteome</keyword>
<keyword evidence="3" id="KW-0472">Membrane</keyword>
<evidence type="ECO:0000256" key="2">
    <source>
        <dbReference type="ARBA" id="ARBA00022729"/>
    </source>
</evidence>
<keyword evidence="5" id="KW-0449">Lipoprotein</keyword>
<evidence type="ECO:0000313" key="8">
    <source>
        <dbReference type="EMBL" id="AMD87099.1"/>
    </source>
</evidence>
<dbReference type="RefSeq" id="WP_067941417.1">
    <property type="nucleotide sequence ID" value="NZ_CP014228.1"/>
</dbReference>
<evidence type="ECO:0000256" key="4">
    <source>
        <dbReference type="ARBA" id="ARBA00023139"/>
    </source>
</evidence>
<feature type="compositionally biased region" description="Low complexity" evidence="6">
    <location>
        <begin position="218"/>
        <end position="232"/>
    </location>
</feature>
<dbReference type="OrthoDB" id="3254867at2"/>
<evidence type="ECO:0000256" key="1">
    <source>
        <dbReference type="ARBA" id="ARBA00022475"/>
    </source>
</evidence>
<dbReference type="PROSITE" id="PS51257">
    <property type="entry name" value="PROKAR_LIPOPROTEIN"/>
    <property type="match status" value="1"/>
</dbReference>
<accession>A0A0X8JDZ4</accession>
<evidence type="ECO:0000256" key="3">
    <source>
        <dbReference type="ARBA" id="ARBA00023136"/>
    </source>
</evidence>
<evidence type="ECO:0000256" key="5">
    <source>
        <dbReference type="ARBA" id="ARBA00023288"/>
    </source>
</evidence>